<organism evidence="3 5">
    <name type="scientific">Acutalibacter muris</name>
    <dbReference type="NCBI Taxonomy" id="1796620"/>
    <lineage>
        <taxon>Bacteria</taxon>
        <taxon>Bacillati</taxon>
        <taxon>Bacillota</taxon>
        <taxon>Clostridia</taxon>
        <taxon>Eubacteriales</taxon>
        <taxon>Acutalibacteraceae</taxon>
        <taxon>Acutalibacter</taxon>
    </lineage>
</organism>
<reference evidence="3 5" key="3">
    <citation type="submission" date="2020-11" db="EMBL/GenBank/DDBJ databases">
        <title>Closed and high quality bacterial genomes of the OMM12 community.</title>
        <authorList>
            <person name="Marbouty M."/>
            <person name="Lamy-Besnier Q."/>
            <person name="Debarbieux L."/>
            <person name="Koszul R."/>
        </authorList>
    </citation>
    <scope>NUCLEOTIDE SEQUENCE [LARGE SCALE GENOMIC DNA]</scope>
    <source>
        <strain evidence="3 5">KB18</strain>
    </source>
</reference>
<evidence type="ECO:0000313" key="2">
    <source>
        <dbReference type="EMBL" id="ASB41012.1"/>
    </source>
</evidence>
<reference evidence="2" key="1">
    <citation type="journal article" date="2017" name="Genome Announc.">
        <title>High-Quality Whole-Genome Sequences of the Oligo-Mouse-Microbiota Bacterial Community.</title>
        <authorList>
            <person name="Garzetti D."/>
            <person name="Brugiroux S."/>
            <person name="Bunk B."/>
            <person name="Pukall R."/>
            <person name="McCoy K.D."/>
            <person name="Macpherson A.J."/>
            <person name="Stecher B."/>
        </authorList>
    </citation>
    <scope>NUCLEOTIDE SEQUENCE</scope>
    <source>
        <strain evidence="2">KB18</strain>
    </source>
</reference>
<dbReference type="Pfam" id="PF05193">
    <property type="entry name" value="Peptidase_M16_C"/>
    <property type="match status" value="1"/>
</dbReference>
<dbReference type="InterPro" id="IPR007863">
    <property type="entry name" value="Peptidase_M16_C"/>
</dbReference>
<dbReference type="GO" id="GO:0046872">
    <property type="term" value="F:metal ion binding"/>
    <property type="evidence" value="ECO:0007669"/>
    <property type="project" value="InterPro"/>
</dbReference>
<dbReference type="Gene3D" id="3.30.830.10">
    <property type="entry name" value="Metalloenzyme, LuxS/M16 peptidase-like"/>
    <property type="match status" value="2"/>
</dbReference>
<dbReference type="KEGG" id="amur:ADH66_10340"/>
<keyword evidence="4" id="KW-1185">Reference proteome</keyword>
<dbReference type="InterPro" id="IPR011249">
    <property type="entry name" value="Metalloenz_LuxS/M16"/>
</dbReference>
<evidence type="ECO:0000259" key="1">
    <source>
        <dbReference type="Pfam" id="PF05193"/>
    </source>
</evidence>
<name>A0A1Z2XRD9_9FIRM</name>
<evidence type="ECO:0000313" key="3">
    <source>
        <dbReference type="EMBL" id="QQR30293.1"/>
    </source>
</evidence>
<evidence type="ECO:0000313" key="4">
    <source>
        <dbReference type="Proteomes" id="UP000196710"/>
    </source>
</evidence>
<dbReference type="Proteomes" id="UP000596035">
    <property type="component" value="Chromosome"/>
</dbReference>
<feature type="domain" description="Peptidase M16 C-terminal" evidence="1">
    <location>
        <begin position="185"/>
        <end position="350"/>
    </location>
</feature>
<dbReference type="EMBL" id="CP021422">
    <property type="protein sequence ID" value="ASB41012.1"/>
    <property type="molecule type" value="Genomic_DNA"/>
</dbReference>
<dbReference type="Proteomes" id="UP000196710">
    <property type="component" value="Chromosome"/>
</dbReference>
<dbReference type="AlphaFoldDB" id="A0A1Z2XRD9"/>
<dbReference type="RefSeq" id="WP_066541124.1">
    <property type="nucleotide sequence ID" value="NZ_CAJTCQ010000003.1"/>
</dbReference>
<accession>A0A1Z2XRD9</accession>
<dbReference type="EMBL" id="CP065321">
    <property type="protein sequence ID" value="QQR30293.1"/>
    <property type="molecule type" value="Genomic_DNA"/>
</dbReference>
<gene>
    <name evidence="2" type="ORF">ADH66_10340</name>
    <name evidence="3" type="ORF">I5Q82_00660</name>
</gene>
<evidence type="ECO:0000313" key="5">
    <source>
        <dbReference type="Proteomes" id="UP000596035"/>
    </source>
</evidence>
<proteinExistence type="predicted"/>
<protein>
    <submittedName>
        <fullName evidence="3">Insulinase family protein</fullName>
    </submittedName>
    <submittedName>
        <fullName evidence="2">Peptidase M16</fullName>
    </submittedName>
</protein>
<dbReference type="SUPFAM" id="SSF63411">
    <property type="entry name" value="LuxS/MPP-like metallohydrolase"/>
    <property type="match status" value="2"/>
</dbReference>
<sequence>MSEIMTCPISETVVLKSFIDPSFKTMRVSVNMLLPIDKATAAKYALLPALVSRATREYPDYTALGRRLAELYGASLGSGVQKIGEYQALGLSVGGIASRYALDGEDMFQKLTGLLFSVLFDPLKEEDGLFPLDGFTQEKRQQLEQKDAEFSDKMIYAHQRCHELLFEGRPAGLDRLGSREEIEALTCEELKGAWEELLENARFEIFALGDCRPDVEAIRERFSKVGHAYKLGQVAYEPPELRRVTERQPVSQSKLAMAFRAKVPKEERLLFQLMSAVLGEPTSSKLFQNVREKQGLCYYCDSTFSWVNNALFIESGVETENLERTEEAILAQLTALQRGEVTKEELEYAKLYMRNSLRSVRDTLHRVEGWYLGRAFDQPDLSPERAADLLMEYTVEDVVEAANRLEPAVIYKLKGGGE</sequence>
<reference evidence="4" key="2">
    <citation type="submission" date="2017-05" db="EMBL/GenBank/DDBJ databases">
        <title>Improved OligoMM genomes.</title>
        <authorList>
            <person name="Garzetti D."/>
        </authorList>
    </citation>
    <scope>NUCLEOTIDE SEQUENCE [LARGE SCALE GENOMIC DNA]</scope>
    <source>
        <strain evidence="4">KB18</strain>
    </source>
</reference>